<sequence>MLDDGRDVTSLLKALPPLTLPLELVALRDLGAAINLADHWPVVHVIAIPIEHARLAIDALPAFEGVFVNLGVAALVWLDATLPPAMPITLVLSPEELGTSSAFAYAWGDRITNVIVRGATVRKDPMPDMLGRCVNVQSVLIEANFVPVDKYVDALSTKQLHALQLDDMGQNTVDASGIVARLEEPRATTLSLTCNSVRDPAPLATAIQDCSHLTSLRLGDALDVKAASVSLHHVTSLAILDNGFDDRLPVGPLRKLDRSKVVSFLLEHDVGDEGDEIP</sequence>
<dbReference type="Proteomes" id="UP000030762">
    <property type="component" value="Unassembled WGS sequence"/>
</dbReference>
<dbReference type="OrthoDB" id="10432100at2759"/>
<protein>
    <submittedName>
        <fullName evidence="1">Uncharacterized protein</fullName>
    </submittedName>
</protein>
<organism evidence="1 2">
    <name type="scientific">Saprolegnia diclina (strain VS20)</name>
    <dbReference type="NCBI Taxonomy" id="1156394"/>
    <lineage>
        <taxon>Eukaryota</taxon>
        <taxon>Sar</taxon>
        <taxon>Stramenopiles</taxon>
        <taxon>Oomycota</taxon>
        <taxon>Saprolegniomycetes</taxon>
        <taxon>Saprolegniales</taxon>
        <taxon>Saprolegniaceae</taxon>
        <taxon>Saprolegnia</taxon>
    </lineage>
</organism>
<reference evidence="1 2" key="1">
    <citation type="submission" date="2012-04" db="EMBL/GenBank/DDBJ databases">
        <title>The Genome Sequence of Saprolegnia declina VS20.</title>
        <authorList>
            <consortium name="The Broad Institute Genome Sequencing Platform"/>
            <person name="Russ C."/>
            <person name="Nusbaum C."/>
            <person name="Tyler B."/>
            <person name="van West P."/>
            <person name="Dieguez-Uribeondo J."/>
            <person name="de Bruijn I."/>
            <person name="Tripathy S."/>
            <person name="Jiang R."/>
            <person name="Young S.K."/>
            <person name="Zeng Q."/>
            <person name="Gargeya S."/>
            <person name="Fitzgerald M."/>
            <person name="Haas B."/>
            <person name="Abouelleil A."/>
            <person name="Alvarado L."/>
            <person name="Arachchi H.M."/>
            <person name="Berlin A."/>
            <person name="Chapman S.B."/>
            <person name="Goldberg J."/>
            <person name="Griggs A."/>
            <person name="Gujja S."/>
            <person name="Hansen M."/>
            <person name="Howarth C."/>
            <person name="Imamovic A."/>
            <person name="Larimer J."/>
            <person name="McCowen C."/>
            <person name="Montmayeur A."/>
            <person name="Murphy C."/>
            <person name="Neiman D."/>
            <person name="Pearson M."/>
            <person name="Priest M."/>
            <person name="Roberts A."/>
            <person name="Saif S."/>
            <person name="Shea T."/>
            <person name="Sisk P."/>
            <person name="Sykes S."/>
            <person name="Wortman J."/>
            <person name="Nusbaum C."/>
            <person name="Birren B."/>
        </authorList>
    </citation>
    <scope>NUCLEOTIDE SEQUENCE [LARGE SCALE GENOMIC DNA]</scope>
    <source>
        <strain evidence="1 2">VS20</strain>
    </source>
</reference>
<dbReference type="EMBL" id="JH767176">
    <property type="protein sequence ID" value="EQC30313.1"/>
    <property type="molecule type" value="Genomic_DNA"/>
</dbReference>
<proteinExistence type="predicted"/>
<gene>
    <name evidence="1" type="ORF">SDRG_11890</name>
</gene>
<dbReference type="RefSeq" id="XP_008616166.1">
    <property type="nucleotide sequence ID" value="XM_008617944.1"/>
</dbReference>
<keyword evidence="2" id="KW-1185">Reference proteome</keyword>
<dbReference type="InterPro" id="IPR032675">
    <property type="entry name" value="LRR_dom_sf"/>
</dbReference>
<dbReference type="OMA" id="HAYMNAL"/>
<evidence type="ECO:0000313" key="2">
    <source>
        <dbReference type="Proteomes" id="UP000030762"/>
    </source>
</evidence>
<dbReference type="VEuPathDB" id="FungiDB:SDRG_11890"/>
<dbReference type="Gene3D" id="3.80.10.10">
    <property type="entry name" value="Ribonuclease Inhibitor"/>
    <property type="match status" value="1"/>
</dbReference>
<evidence type="ECO:0000313" key="1">
    <source>
        <dbReference type="EMBL" id="EQC30313.1"/>
    </source>
</evidence>
<name>T0RDH6_SAPDV</name>
<dbReference type="InParanoid" id="T0RDH6"/>
<dbReference type="GeneID" id="19952617"/>
<accession>T0RDH6</accession>
<dbReference type="AlphaFoldDB" id="T0RDH6"/>